<evidence type="ECO:0000256" key="1">
    <source>
        <dbReference type="ARBA" id="ARBA00004123"/>
    </source>
</evidence>
<dbReference type="GO" id="GO:0003697">
    <property type="term" value="F:single-stranded DNA binding"/>
    <property type="evidence" value="ECO:0000318"/>
    <property type="project" value="GO_Central"/>
</dbReference>
<dbReference type="RefSeq" id="XP_001323747.1">
    <property type="nucleotide sequence ID" value="XM_001323712.1"/>
</dbReference>
<dbReference type="SUPFAM" id="SSF50249">
    <property type="entry name" value="Nucleic acid-binding proteins"/>
    <property type="match status" value="1"/>
</dbReference>
<dbReference type="KEGG" id="tva:4769478"/>
<dbReference type="GO" id="GO:0035861">
    <property type="term" value="C:site of double-strand break"/>
    <property type="evidence" value="ECO:0000318"/>
    <property type="project" value="GO_Central"/>
</dbReference>
<dbReference type="OrthoDB" id="25571at2759"/>
<proteinExistence type="predicted"/>
<comment type="subcellular location">
    <subcellularLocation>
        <location evidence="1">Nucleus</location>
    </subcellularLocation>
</comment>
<dbReference type="eggNOG" id="KOG3108">
    <property type="taxonomic scope" value="Eukaryota"/>
</dbReference>
<organism evidence="4 5">
    <name type="scientific">Trichomonas vaginalis (strain ATCC PRA-98 / G3)</name>
    <dbReference type="NCBI Taxonomy" id="412133"/>
    <lineage>
        <taxon>Eukaryota</taxon>
        <taxon>Metamonada</taxon>
        <taxon>Parabasalia</taxon>
        <taxon>Trichomonadida</taxon>
        <taxon>Trichomonadidae</taxon>
        <taxon>Trichomonas</taxon>
    </lineage>
</organism>
<evidence type="ECO:0000256" key="2">
    <source>
        <dbReference type="ARBA" id="ARBA00023125"/>
    </source>
</evidence>
<dbReference type="SMR" id="A2E706"/>
<dbReference type="InterPro" id="IPR040260">
    <property type="entry name" value="RFA2-like"/>
</dbReference>
<evidence type="ECO:0008006" key="6">
    <source>
        <dbReference type="Google" id="ProtNLM"/>
    </source>
</evidence>
<dbReference type="GO" id="GO:0006289">
    <property type="term" value="P:nucleotide-excision repair"/>
    <property type="evidence" value="ECO:0000318"/>
    <property type="project" value="GO_Central"/>
</dbReference>
<dbReference type="GO" id="GO:0005662">
    <property type="term" value="C:DNA replication factor A complex"/>
    <property type="evidence" value="ECO:0000318"/>
    <property type="project" value="GO_Central"/>
</dbReference>
<dbReference type="GO" id="GO:0006260">
    <property type="term" value="P:DNA replication"/>
    <property type="evidence" value="ECO:0000318"/>
    <property type="project" value="GO_Central"/>
</dbReference>
<dbReference type="Proteomes" id="UP000001542">
    <property type="component" value="Unassembled WGS sequence"/>
</dbReference>
<dbReference type="Gene3D" id="2.40.50.140">
    <property type="entry name" value="Nucleic acid-binding proteins"/>
    <property type="match status" value="1"/>
</dbReference>
<keyword evidence="5" id="KW-1185">Reference proteome</keyword>
<dbReference type="PANTHER" id="PTHR13989:SF16">
    <property type="entry name" value="REPLICATION PROTEIN A2"/>
    <property type="match status" value="1"/>
</dbReference>
<dbReference type="EMBL" id="DS113317">
    <property type="protein sequence ID" value="EAY11524.1"/>
    <property type="molecule type" value="Genomic_DNA"/>
</dbReference>
<dbReference type="VEuPathDB" id="TrichDB:TVAGG3_0982490"/>
<dbReference type="VEuPathDB" id="TrichDB:TVAG_005990"/>
<dbReference type="GO" id="GO:0042162">
    <property type="term" value="F:telomeric DNA binding"/>
    <property type="evidence" value="ECO:0000318"/>
    <property type="project" value="GO_Central"/>
</dbReference>
<evidence type="ECO:0000313" key="4">
    <source>
        <dbReference type="EMBL" id="EAY11524.1"/>
    </source>
</evidence>
<evidence type="ECO:0000256" key="3">
    <source>
        <dbReference type="ARBA" id="ARBA00023242"/>
    </source>
</evidence>
<dbReference type="STRING" id="5722.A2E706"/>
<gene>
    <name evidence="4" type="ORF">TVAG_005990</name>
</gene>
<sequence>MSITSQPENDHVSSERTYEIVRTNVNIIPVTIKQILNAEVKDNAFMINGVQAKVIRIIGKILSHEEQDATTDKYVLNDCSGTIEAFESVDPSNVREPFEDNRYVAITGMLKFENDSKSLSIESIEYADDYNRITYHALDTIHAHLYFTKGGFPQNTIYTAQNREPYQPNTAHADTKAASEGDIDQGILSCMKSHGEGAQVTKSEIISALKDKFSVVQIEGRISKLNEDGLIYQADEDTYSIA</sequence>
<reference evidence="4" key="1">
    <citation type="submission" date="2006-10" db="EMBL/GenBank/DDBJ databases">
        <authorList>
            <person name="Amadeo P."/>
            <person name="Zhao Q."/>
            <person name="Wortman J."/>
            <person name="Fraser-Liggett C."/>
            <person name="Carlton J."/>
        </authorList>
    </citation>
    <scope>NUCLEOTIDE SEQUENCE</scope>
    <source>
        <strain evidence="4">G3</strain>
    </source>
</reference>
<dbReference type="InParanoid" id="A2E706"/>
<dbReference type="AlphaFoldDB" id="A2E706"/>
<reference evidence="4" key="2">
    <citation type="journal article" date="2007" name="Science">
        <title>Draft genome sequence of the sexually transmitted pathogen Trichomonas vaginalis.</title>
        <authorList>
            <person name="Carlton J.M."/>
            <person name="Hirt R.P."/>
            <person name="Silva J.C."/>
            <person name="Delcher A.L."/>
            <person name="Schatz M."/>
            <person name="Zhao Q."/>
            <person name="Wortman J.R."/>
            <person name="Bidwell S.L."/>
            <person name="Alsmark U.C.M."/>
            <person name="Besteiro S."/>
            <person name="Sicheritz-Ponten T."/>
            <person name="Noel C.J."/>
            <person name="Dacks J.B."/>
            <person name="Foster P.G."/>
            <person name="Simillion C."/>
            <person name="Van de Peer Y."/>
            <person name="Miranda-Saavedra D."/>
            <person name="Barton G.J."/>
            <person name="Westrop G.D."/>
            <person name="Mueller S."/>
            <person name="Dessi D."/>
            <person name="Fiori P.L."/>
            <person name="Ren Q."/>
            <person name="Paulsen I."/>
            <person name="Zhang H."/>
            <person name="Bastida-Corcuera F.D."/>
            <person name="Simoes-Barbosa A."/>
            <person name="Brown M.T."/>
            <person name="Hayes R.D."/>
            <person name="Mukherjee M."/>
            <person name="Okumura C.Y."/>
            <person name="Schneider R."/>
            <person name="Smith A.J."/>
            <person name="Vanacova S."/>
            <person name="Villalvazo M."/>
            <person name="Haas B.J."/>
            <person name="Pertea M."/>
            <person name="Feldblyum T.V."/>
            <person name="Utterback T.R."/>
            <person name="Shu C.L."/>
            <person name="Osoegawa K."/>
            <person name="de Jong P.J."/>
            <person name="Hrdy I."/>
            <person name="Horvathova L."/>
            <person name="Zubacova Z."/>
            <person name="Dolezal P."/>
            <person name="Malik S.B."/>
            <person name="Logsdon J.M. Jr."/>
            <person name="Henze K."/>
            <person name="Gupta A."/>
            <person name="Wang C.C."/>
            <person name="Dunne R.L."/>
            <person name="Upcroft J.A."/>
            <person name="Upcroft P."/>
            <person name="White O."/>
            <person name="Salzberg S.L."/>
            <person name="Tang P."/>
            <person name="Chiu C.-H."/>
            <person name="Lee Y.-S."/>
            <person name="Embley T.M."/>
            <person name="Coombs G.H."/>
            <person name="Mottram J.C."/>
            <person name="Tachezy J."/>
            <person name="Fraser-Liggett C.M."/>
            <person name="Johnson P.J."/>
        </authorList>
    </citation>
    <scope>NUCLEOTIDE SEQUENCE [LARGE SCALE GENOMIC DNA]</scope>
    <source>
        <strain evidence="4">G3</strain>
    </source>
</reference>
<dbReference type="PANTHER" id="PTHR13989">
    <property type="entry name" value="REPLICATION PROTEIN A-RELATED"/>
    <property type="match status" value="1"/>
</dbReference>
<protein>
    <recommendedName>
        <fullName evidence="6">OB-fold nucleic acid binding domain containing protein</fullName>
    </recommendedName>
</protein>
<keyword evidence="2" id="KW-0238">DNA-binding</keyword>
<evidence type="ECO:0000313" key="5">
    <source>
        <dbReference type="Proteomes" id="UP000001542"/>
    </source>
</evidence>
<dbReference type="GO" id="GO:0000781">
    <property type="term" value="C:chromosome, telomeric region"/>
    <property type="evidence" value="ECO:0000318"/>
    <property type="project" value="GO_Central"/>
</dbReference>
<dbReference type="InterPro" id="IPR012340">
    <property type="entry name" value="NA-bd_OB-fold"/>
</dbReference>
<accession>A2E706</accession>
<name>A2E706_TRIV3</name>
<dbReference type="GO" id="GO:0000724">
    <property type="term" value="P:double-strand break repair via homologous recombination"/>
    <property type="evidence" value="ECO:0000318"/>
    <property type="project" value="GO_Central"/>
</dbReference>
<keyword evidence="3" id="KW-0539">Nucleus</keyword>